<gene>
    <name evidence="2" type="ORF">FPE_LOCUS10944</name>
</gene>
<proteinExistence type="predicted"/>
<name>A0AAD1Z603_9LAMI</name>
<reference evidence="2" key="1">
    <citation type="submission" date="2023-05" db="EMBL/GenBank/DDBJ databases">
        <authorList>
            <person name="Huff M."/>
        </authorList>
    </citation>
    <scope>NUCLEOTIDE SEQUENCE</scope>
</reference>
<keyword evidence="3" id="KW-1185">Reference proteome</keyword>
<evidence type="ECO:0000256" key="1">
    <source>
        <dbReference type="SAM" id="MobiDB-lite"/>
    </source>
</evidence>
<evidence type="ECO:0000313" key="3">
    <source>
        <dbReference type="Proteomes" id="UP000834106"/>
    </source>
</evidence>
<sequence length="218" mass="24349">MENAIGSMAASRAIMQYSHLAKEVGEAVEVFAEDVVMELRESELQSDDHATVVTEVLKLENVTQPQTKSSEDIEVPSLSETLSDGEEENLLRSLRKDKGYSSNIDVNFSLAKTNKQATKVRLQLWENREETRLAQKAKKKWLAEGDQNSKKFHAVVNQKRRSSHISSMRLTDKTVLASPEKVHDGAVNYFEHILRDNGTSEHGDLASLNFCSCISGGQ</sequence>
<dbReference type="EMBL" id="OU503041">
    <property type="protein sequence ID" value="CAI9763514.1"/>
    <property type="molecule type" value="Genomic_DNA"/>
</dbReference>
<accession>A0AAD1Z603</accession>
<protein>
    <submittedName>
        <fullName evidence="2">Uncharacterized protein</fullName>
    </submittedName>
</protein>
<dbReference type="AlphaFoldDB" id="A0AAD1Z603"/>
<feature type="region of interest" description="Disordered" evidence="1">
    <location>
        <begin position="63"/>
        <end position="86"/>
    </location>
</feature>
<organism evidence="2 3">
    <name type="scientific">Fraxinus pennsylvanica</name>
    <dbReference type="NCBI Taxonomy" id="56036"/>
    <lineage>
        <taxon>Eukaryota</taxon>
        <taxon>Viridiplantae</taxon>
        <taxon>Streptophyta</taxon>
        <taxon>Embryophyta</taxon>
        <taxon>Tracheophyta</taxon>
        <taxon>Spermatophyta</taxon>
        <taxon>Magnoliopsida</taxon>
        <taxon>eudicotyledons</taxon>
        <taxon>Gunneridae</taxon>
        <taxon>Pentapetalae</taxon>
        <taxon>asterids</taxon>
        <taxon>lamiids</taxon>
        <taxon>Lamiales</taxon>
        <taxon>Oleaceae</taxon>
        <taxon>Oleeae</taxon>
        <taxon>Fraxinus</taxon>
    </lineage>
</organism>
<dbReference type="Proteomes" id="UP000834106">
    <property type="component" value="Chromosome 6"/>
</dbReference>
<evidence type="ECO:0000313" key="2">
    <source>
        <dbReference type="EMBL" id="CAI9763514.1"/>
    </source>
</evidence>